<keyword evidence="1 2" id="KW-0597">Phosphoprotein</keyword>
<reference evidence="5" key="1">
    <citation type="submission" date="2020-05" db="EMBL/GenBank/DDBJ databases">
        <title>Frigoriglobus tundricola gen. nov., sp. nov., a psychrotolerant cellulolytic planctomycete of the family Gemmataceae with two divergent copies of 16S rRNA gene.</title>
        <authorList>
            <person name="Kulichevskaya I.S."/>
            <person name="Ivanova A.A."/>
            <person name="Naumoff D.G."/>
            <person name="Beletsky A.V."/>
            <person name="Rijpstra W.I.C."/>
            <person name="Sinninghe Damste J.S."/>
            <person name="Mardanov A.V."/>
            <person name="Ravin N.V."/>
            <person name="Dedysh S.N."/>
        </authorList>
    </citation>
    <scope>NUCLEOTIDE SEQUENCE [LARGE SCALE GENOMIC DNA]</scope>
    <source>
        <strain evidence="5">PL17</strain>
    </source>
</reference>
<organism evidence="4 5">
    <name type="scientific">Frigoriglobus tundricola</name>
    <dbReference type="NCBI Taxonomy" id="2774151"/>
    <lineage>
        <taxon>Bacteria</taxon>
        <taxon>Pseudomonadati</taxon>
        <taxon>Planctomycetota</taxon>
        <taxon>Planctomycetia</taxon>
        <taxon>Gemmatales</taxon>
        <taxon>Gemmataceae</taxon>
        <taxon>Frigoriglobus</taxon>
    </lineage>
</organism>
<sequence length="168" mass="17985">MAVERLHILVVDDIDDVADSTAELLVLWGYDATACYSGAAGLGRVRVRRPAAVVLDLAMPRMDGVVFARALHRVPGCAAVPLIALSGYATPEYALRARRAGIGHYLLKAAAPEQLKALLARVTRARAPVARRPADRRGGCGDRSRRSVILCGPVVAPRFKRPSAVPLD</sequence>
<proteinExistence type="predicted"/>
<dbReference type="PANTHER" id="PTHR44591">
    <property type="entry name" value="STRESS RESPONSE REGULATOR PROTEIN 1"/>
    <property type="match status" value="1"/>
</dbReference>
<dbReference type="KEGG" id="ftj:FTUN_2721"/>
<feature type="domain" description="Response regulatory" evidence="3">
    <location>
        <begin position="7"/>
        <end position="123"/>
    </location>
</feature>
<dbReference type="InterPro" id="IPR011006">
    <property type="entry name" value="CheY-like_superfamily"/>
</dbReference>
<evidence type="ECO:0000256" key="1">
    <source>
        <dbReference type="ARBA" id="ARBA00022553"/>
    </source>
</evidence>
<dbReference type="Proteomes" id="UP000503447">
    <property type="component" value="Chromosome"/>
</dbReference>
<dbReference type="Pfam" id="PF00072">
    <property type="entry name" value="Response_reg"/>
    <property type="match status" value="1"/>
</dbReference>
<evidence type="ECO:0000313" key="5">
    <source>
        <dbReference type="Proteomes" id="UP000503447"/>
    </source>
</evidence>
<evidence type="ECO:0000256" key="2">
    <source>
        <dbReference type="PROSITE-ProRule" id="PRU00169"/>
    </source>
</evidence>
<dbReference type="InterPro" id="IPR001789">
    <property type="entry name" value="Sig_transdc_resp-reg_receiver"/>
</dbReference>
<keyword evidence="5" id="KW-1185">Reference proteome</keyword>
<gene>
    <name evidence="4" type="ORF">FTUN_2721</name>
</gene>
<dbReference type="Gene3D" id="3.40.50.2300">
    <property type="match status" value="1"/>
</dbReference>
<dbReference type="InterPro" id="IPR050595">
    <property type="entry name" value="Bact_response_regulator"/>
</dbReference>
<name>A0A6M5YQD3_9BACT</name>
<dbReference type="SUPFAM" id="SSF52172">
    <property type="entry name" value="CheY-like"/>
    <property type="match status" value="1"/>
</dbReference>
<dbReference type="GO" id="GO:0000160">
    <property type="term" value="P:phosphorelay signal transduction system"/>
    <property type="evidence" value="ECO:0007669"/>
    <property type="project" value="InterPro"/>
</dbReference>
<dbReference type="SMART" id="SM00448">
    <property type="entry name" value="REC"/>
    <property type="match status" value="1"/>
</dbReference>
<protein>
    <recommendedName>
        <fullName evidence="3">Response regulatory domain-containing protein</fullName>
    </recommendedName>
</protein>
<feature type="modified residue" description="4-aspartylphosphate" evidence="2">
    <location>
        <position position="56"/>
    </location>
</feature>
<dbReference type="PROSITE" id="PS50110">
    <property type="entry name" value="RESPONSE_REGULATORY"/>
    <property type="match status" value="1"/>
</dbReference>
<evidence type="ECO:0000259" key="3">
    <source>
        <dbReference type="PROSITE" id="PS50110"/>
    </source>
</evidence>
<dbReference type="RefSeq" id="WP_171471025.1">
    <property type="nucleotide sequence ID" value="NZ_CP053452.2"/>
</dbReference>
<dbReference type="AlphaFoldDB" id="A0A6M5YQD3"/>
<dbReference type="EMBL" id="CP053452">
    <property type="protein sequence ID" value="QJW95182.1"/>
    <property type="molecule type" value="Genomic_DNA"/>
</dbReference>
<evidence type="ECO:0000313" key="4">
    <source>
        <dbReference type="EMBL" id="QJW95182.1"/>
    </source>
</evidence>
<accession>A0A6M5YQD3</accession>
<dbReference type="PANTHER" id="PTHR44591:SF3">
    <property type="entry name" value="RESPONSE REGULATORY DOMAIN-CONTAINING PROTEIN"/>
    <property type="match status" value="1"/>
</dbReference>